<dbReference type="STRING" id="78410.A0A0P7BY74"/>
<keyword evidence="6" id="KW-1185">Reference proteome</keyword>
<dbReference type="InterPro" id="IPR042098">
    <property type="entry name" value="TauD-like_sf"/>
</dbReference>
<dbReference type="Pfam" id="PF01425">
    <property type="entry name" value="Amidase"/>
    <property type="match status" value="1"/>
</dbReference>
<evidence type="ECO:0000313" key="5">
    <source>
        <dbReference type="EMBL" id="KPM46503.1"/>
    </source>
</evidence>
<evidence type="ECO:0000256" key="3">
    <source>
        <dbReference type="ARBA" id="ARBA00023002"/>
    </source>
</evidence>
<comment type="similarity">
    <text evidence="1">Belongs to the amidase family.</text>
</comment>
<dbReference type="Gene3D" id="3.90.1300.10">
    <property type="entry name" value="Amidase signature (AS) domain"/>
    <property type="match status" value="1"/>
</dbReference>
<dbReference type="SUPFAM" id="SSF75304">
    <property type="entry name" value="Amidase signature (AS) enzymes"/>
    <property type="match status" value="1"/>
</dbReference>
<feature type="domain" description="Amidase" evidence="4">
    <location>
        <begin position="20"/>
        <end position="96"/>
    </location>
</feature>
<reference evidence="5 6" key="1">
    <citation type="submission" date="2015-09" db="EMBL/GenBank/DDBJ databases">
        <title>Draft genome of a European isolate of the apple canker pathogen Neonectria ditissima.</title>
        <authorList>
            <person name="Gomez-Cortecero A."/>
            <person name="Harrison R.J."/>
            <person name="Armitage A.D."/>
        </authorList>
    </citation>
    <scope>NUCLEOTIDE SEQUENCE [LARGE SCALE GENOMIC DNA]</scope>
    <source>
        <strain evidence="5 6">R09/05</strain>
    </source>
</reference>
<dbReference type="PANTHER" id="PTHR46072">
    <property type="entry name" value="AMIDASE-RELATED-RELATED"/>
    <property type="match status" value="1"/>
</dbReference>
<organism evidence="5 6">
    <name type="scientific">Neonectria ditissima</name>
    <dbReference type="NCBI Taxonomy" id="78410"/>
    <lineage>
        <taxon>Eukaryota</taxon>
        <taxon>Fungi</taxon>
        <taxon>Dikarya</taxon>
        <taxon>Ascomycota</taxon>
        <taxon>Pezizomycotina</taxon>
        <taxon>Sordariomycetes</taxon>
        <taxon>Hypocreomycetidae</taxon>
        <taxon>Hypocreales</taxon>
        <taxon>Nectriaceae</taxon>
        <taxon>Neonectria</taxon>
    </lineage>
</organism>
<dbReference type="Proteomes" id="UP000050424">
    <property type="component" value="Unassembled WGS sequence"/>
</dbReference>
<dbReference type="PANTHER" id="PTHR46072:SF8">
    <property type="entry name" value="AMIDASE DOMAIN-CONTAINING PROTEIN"/>
    <property type="match status" value="1"/>
</dbReference>
<accession>A0A0P7BY74</accession>
<evidence type="ECO:0000259" key="4">
    <source>
        <dbReference type="Pfam" id="PF01425"/>
    </source>
</evidence>
<comment type="caution">
    <text evidence="5">The sequence shown here is derived from an EMBL/GenBank/DDBJ whole genome shotgun (WGS) entry which is preliminary data.</text>
</comment>
<keyword evidence="2" id="KW-0378">Hydrolase</keyword>
<evidence type="ECO:0000256" key="1">
    <source>
        <dbReference type="ARBA" id="ARBA00009199"/>
    </source>
</evidence>
<protein>
    <recommendedName>
        <fullName evidence="4">Amidase domain-containing protein</fullName>
    </recommendedName>
</protein>
<dbReference type="GO" id="GO:0016787">
    <property type="term" value="F:hydrolase activity"/>
    <property type="evidence" value="ECO:0007669"/>
    <property type="project" value="UniProtKB-KW"/>
</dbReference>
<dbReference type="AlphaFoldDB" id="A0A0P7BY74"/>
<evidence type="ECO:0000313" key="6">
    <source>
        <dbReference type="Proteomes" id="UP000050424"/>
    </source>
</evidence>
<dbReference type="EMBL" id="LKCW01000001">
    <property type="protein sequence ID" value="KPM46503.1"/>
    <property type="molecule type" value="Genomic_DNA"/>
</dbReference>
<dbReference type="SUPFAM" id="SSF51197">
    <property type="entry name" value="Clavaminate synthase-like"/>
    <property type="match status" value="1"/>
</dbReference>
<dbReference type="Gene3D" id="3.60.130.10">
    <property type="entry name" value="Clavaminate synthase-like"/>
    <property type="match status" value="1"/>
</dbReference>
<proteinExistence type="inferred from homology"/>
<dbReference type="OrthoDB" id="6428749at2759"/>
<dbReference type="InterPro" id="IPR036928">
    <property type="entry name" value="AS_sf"/>
</dbReference>
<sequence>MDAPELLANLGQGHLTTVQLTTAVSKRAVYAHQICNLLLEICIDSALEQAKALDKYFGQNNKPIGPLHGLPITLKTQFHIKGVRTSAAYVGWIDTFEDIPSNKHIGDLRFINNMALLHRREAFENSEETSRHLVQIWLSNELRCWKLPRDLRLTWARVFGDNEGERHWDIEPVYMDGKILRIAGSCD</sequence>
<gene>
    <name evidence="5" type="ORF">AK830_g152</name>
</gene>
<name>A0A0P7BY74_9HYPO</name>
<evidence type="ECO:0000256" key="2">
    <source>
        <dbReference type="ARBA" id="ARBA00022801"/>
    </source>
</evidence>
<keyword evidence="3" id="KW-0560">Oxidoreductase</keyword>
<dbReference type="GO" id="GO:0016491">
    <property type="term" value="F:oxidoreductase activity"/>
    <property type="evidence" value="ECO:0007669"/>
    <property type="project" value="UniProtKB-KW"/>
</dbReference>
<dbReference type="InterPro" id="IPR023631">
    <property type="entry name" value="Amidase_dom"/>
</dbReference>